<protein>
    <submittedName>
        <fullName evidence="1">Uncharacterized protein</fullName>
    </submittedName>
</protein>
<dbReference type="EMBL" id="JAFCLK010000006">
    <property type="protein sequence ID" value="MBR1135617.1"/>
    <property type="molecule type" value="Genomic_DNA"/>
</dbReference>
<name>A0ABS5G2T5_9BRAD</name>
<reference evidence="2" key="1">
    <citation type="journal article" date="2021" name="ISME J.">
        <title>Evolutionary origin and ecological implication of a unique nif island in free-living Bradyrhizobium lineages.</title>
        <authorList>
            <person name="Tao J."/>
        </authorList>
    </citation>
    <scope>NUCLEOTIDE SEQUENCE [LARGE SCALE GENOMIC DNA]</scope>
    <source>
        <strain evidence="2">SZCCT0094</strain>
    </source>
</reference>
<gene>
    <name evidence="1" type="ORF">JQ619_07560</name>
</gene>
<comment type="caution">
    <text evidence="1">The sequence shown here is derived from an EMBL/GenBank/DDBJ whole genome shotgun (WGS) entry which is preliminary data.</text>
</comment>
<proteinExistence type="predicted"/>
<dbReference type="RefSeq" id="WP_168167881.1">
    <property type="nucleotide sequence ID" value="NZ_JABFDP010000002.1"/>
</dbReference>
<accession>A0ABS5G2T5</accession>
<keyword evidence="2" id="KW-1185">Reference proteome</keyword>
<organism evidence="1 2">
    <name type="scientific">Bradyrhizobium denitrificans</name>
    <dbReference type="NCBI Taxonomy" id="2734912"/>
    <lineage>
        <taxon>Bacteria</taxon>
        <taxon>Pseudomonadati</taxon>
        <taxon>Pseudomonadota</taxon>
        <taxon>Alphaproteobacteria</taxon>
        <taxon>Hyphomicrobiales</taxon>
        <taxon>Nitrobacteraceae</taxon>
        <taxon>Bradyrhizobium</taxon>
    </lineage>
</organism>
<evidence type="ECO:0000313" key="1">
    <source>
        <dbReference type="EMBL" id="MBR1135617.1"/>
    </source>
</evidence>
<dbReference type="Proteomes" id="UP001314635">
    <property type="component" value="Unassembled WGS sequence"/>
</dbReference>
<sequence>MFDLFHIKADVPIDRRAAVPAGTAAAVVLAALSRFSAKSSELSSP</sequence>
<evidence type="ECO:0000313" key="2">
    <source>
        <dbReference type="Proteomes" id="UP001314635"/>
    </source>
</evidence>